<keyword evidence="2" id="KW-1185">Reference proteome</keyword>
<proteinExistence type="predicted"/>
<protein>
    <submittedName>
        <fullName evidence="1">Uncharacterized protein</fullName>
    </submittedName>
</protein>
<evidence type="ECO:0000313" key="1">
    <source>
        <dbReference type="EMBL" id="EFW14563.1"/>
    </source>
</evidence>
<dbReference type="EMBL" id="GL636505">
    <property type="protein sequence ID" value="EFW14563.1"/>
    <property type="molecule type" value="Genomic_DNA"/>
</dbReference>
<dbReference type="VEuPathDB" id="FungiDB:CPSG_08821"/>
<dbReference type="HOGENOM" id="CLU_1434333_0_0_1"/>
<gene>
    <name evidence="1" type="ORF">CPSG_08821</name>
</gene>
<accession>E9DG72</accession>
<sequence length="189" mass="22530">MEQPQKQRRAILHRMLKARIRSLDLIIPRFGSLQPVRRDIAGAFPGQQFPRLTRAWDLTRQNWRDYMTRHHRLRKREHPHTRYGKRGNDWLGYLPYNSVVTRELLEPVCFPPFLFAGIWWDPHKERSYIPSESRNINKNWGVFREHYWMKQCASYLGPIQLNASVSSRGWLTKDGMAKSFRLDNPNTSG</sequence>
<dbReference type="Proteomes" id="UP000002497">
    <property type="component" value="Unassembled WGS sequence"/>
</dbReference>
<name>E9DG72_COCPS</name>
<dbReference type="OMA" id="WMKQCAS"/>
<evidence type="ECO:0000313" key="2">
    <source>
        <dbReference type="Proteomes" id="UP000002497"/>
    </source>
</evidence>
<reference evidence="2" key="1">
    <citation type="journal article" date="2010" name="Genome Res.">
        <title>Population genomic sequencing of Coccidioides fungi reveals recent hybridization and transposon control.</title>
        <authorList>
            <person name="Neafsey D.E."/>
            <person name="Barker B.M."/>
            <person name="Sharpton T.J."/>
            <person name="Stajich J.E."/>
            <person name="Park D.J."/>
            <person name="Whiston E."/>
            <person name="Hung C.-Y."/>
            <person name="McMahan C."/>
            <person name="White J."/>
            <person name="Sykes S."/>
            <person name="Heiman D."/>
            <person name="Young S."/>
            <person name="Zeng Q."/>
            <person name="Abouelleil A."/>
            <person name="Aftuck L."/>
            <person name="Bessette D."/>
            <person name="Brown A."/>
            <person name="FitzGerald M."/>
            <person name="Lui A."/>
            <person name="Macdonald J.P."/>
            <person name="Priest M."/>
            <person name="Orbach M.J."/>
            <person name="Galgiani J.N."/>
            <person name="Kirkland T.N."/>
            <person name="Cole G.T."/>
            <person name="Birren B.W."/>
            <person name="Henn M.R."/>
            <person name="Taylor J.W."/>
            <person name="Rounsley S.D."/>
        </authorList>
    </citation>
    <scope>NUCLEOTIDE SEQUENCE [LARGE SCALE GENOMIC DNA]</scope>
    <source>
        <strain evidence="2">RMSCC 757 / Silveira</strain>
    </source>
</reference>
<organism evidence="2">
    <name type="scientific">Coccidioides posadasii (strain RMSCC 757 / Silveira)</name>
    <name type="common">Valley fever fungus</name>
    <dbReference type="NCBI Taxonomy" id="443226"/>
    <lineage>
        <taxon>Eukaryota</taxon>
        <taxon>Fungi</taxon>
        <taxon>Dikarya</taxon>
        <taxon>Ascomycota</taxon>
        <taxon>Pezizomycotina</taxon>
        <taxon>Eurotiomycetes</taxon>
        <taxon>Eurotiomycetidae</taxon>
        <taxon>Onygenales</taxon>
        <taxon>Onygenaceae</taxon>
        <taxon>Coccidioides</taxon>
    </lineage>
</organism>
<reference evidence="2" key="2">
    <citation type="submission" date="2010-03" db="EMBL/GenBank/DDBJ databases">
        <title>The genome sequence of Coccidioides posadasii strain Silveira.</title>
        <authorList>
            <consortium name="The Broad Institute Genome Sequencing Center for Infectious Disease"/>
            <person name="Neafsey D."/>
            <person name="Orbach M."/>
            <person name="Henn M.R."/>
            <person name="Cole G.T."/>
            <person name="Galgiani J."/>
            <person name="Gardner M.J."/>
            <person name="Kirkland T.N."/>
            <person name="Taylor J.W."/>
            <person name="Young S.K."/>
            <person name="Zeng Q."/>
            <person name="Koehrsen M."/>
            <person name="Alvarado L."/>
            <person name="Berlin A."/>
            <person name="Borenstein D."/>
            <person name="Chapman S.B."/>
            <person name="Chen Z."/>
            <person name="Engels R."/>
            <person name="Freedman E."/>
            <person name="Gellesch M."/>
            <person name="Goldberg J."/>
            <person name="Griggs A."/>
            <person name="Gujja S."/>
            <person name="Heilman E."/>
            <person name="Heiman D."/>
            <person name="Howarth C."/>
            <person name="Jen D."/>
            <person name="Larson L."/>
            <person name="Mehta T."/>
            <person name="Neiman D."/>
            <person name="Park D."/>
            <person name="Pearson M."/>
            <person name="Richards J."/>
            <person name="Roberts A."/>
            <person name="Saif S."/>
            <person name="Shea T."/>
            <person name="Shenoy N."/>
            <person name="Sisk P."/>
            <person name="Stolte C."/>
            <person name="Sykes S."/>
            <person name="Walk T."/>
            <person name="White J."/>
            <person name="Yandava C."/>
            <person name="Haas B."/>
            <person name="Nusbaum C."/>
            <person name="Birren B."/>
        </authorList>
    </citation>
    <scope>NUCLEOTIDE SEQUENCE [LARGE SCALE GENOMIC DNA]</scope>
    <source>
        <strain evidence="2">RMSCC 757 / Silveira</strain>
    </source>
</reference>
<dbReference type="AlphaFoldDB" id="E9DG72"/>